<dbReference type="InParanoid" id="B9SUN2"/>
<feature type="domain" description="RST" evidence="4">
    <location>
        <begin position="127"/>
        <end position="198"/>
    </location>
</feature>
<dbReference type="AlphaFoldDB" id="B9SUN2"/>
<keyword evidence="6" id="KW-1185">Reference proteome</keyword>
<name>B9SUN2_RICCO</name>
<dbReference type="STRING" id="3988.B9SUN2"/>
<evidence type="ECO:0000313" key="6">
    <source>
        <dbReference type="Proteomes" id="UP000008311"/>
    </source>
</evidence>
<dbReference type="GO" id="GO:0005634">
    <property type="term" value="C:nucleus"/>
    <property type="evidence" value="ECO:0007669"/>
    <property type="project" value="UniProtKB-SubCell"/>
</dbReference>
<sequence>MARNHDSNPFLFPSTSSYSSPSSSSSSSSSKSSSWSLKPLSSSSSFPCSSSPSINSPFRPTSDLPTAPSQPSSVFPSPASAAAVLGLCAVCRTFHAYTENCCLQGSESQLAPESVGSLGEVPSLVSINTGTPKRHFSMLFDAIANKVASKQMEDVLTNFEQYKARKISREGFIKKLRMVVGDALLKSTIKSLLVLETV</sequence>
<proteinExistence type="predicted"/>
<protein>
    <recommendedName>
        <fullName evidence="4">RST domain-containing protein</fullName>
    </recommendedName>
</protein>
<comment type="subcellular location">
    <subcellularLocation>
        <location evidence="1">Nucleus</location>
    </subcellularLocation>
</comment>
<evidence type="ECO:0000259" key="4">
    <source>
        <dbReference type="PROSITE" id="PS51879"/>
    </source>
</evidence>
<gene>
    <name evidence="5" type="ORF">RCOM_0713210</name>
</gene>
<evidence type="ECO:0000256" key="3">
    <source>
        <dbReference type="SAM" id="MobiDB-lite"/>
    </source>
</evidence>
<evidence type="ECO:0000313" key="5">
    <source>
        <dbReference type="EMBL" id="EEF32667.1"/>
    </source>
</evidence>
<feature type="compositionally biased region" description="Low complexity" evidence="3">
    <location>
        <begin position="13"/>
        <end position="57"/>
    </location>
</feature>
<dbReference type="KEGG" id="rcu:8289834"/>
<dbReference type="OrthoDB" id="1750092at2759"/>
<evidence type="ECO:0000256" key="1">
    <source>
        <dbReference type="ARBA" id="ARBA00004123"/>
    </source>
</evidence>
<dbReference type="PROSITE" id="PS51879">
    <property type="entry name" value="RST"/>
    <property type="match status" value="1"/>
</dbReference>
<organism evidence="5 6">
    <name type="scientific">Ricinus communis</name>
    <name type="common">Castor bean</name>
    <dbReference type="NCBI Taxonomy" id="3988"/>
    <lineage>
        <taxon>Eukaryota</taxon>
        <taxon>Viridiplantae</taxon>
        <taxon>Streptophyta</taxon>
        <taxon>Embryophyta</taxon>
        <taxon>Tracheophyta</taxon>
        <taxon>Spermatophyta</taxon>
        <taxon>Magnoliopsida</taxon>
        <taxon>eudicotyledons</taxon>
        <taxon>Gunneridae</taxon>
        <taxon>Pentapetalae</taxon>
        <taxon>rosids</taxon>
        <taxon>fabids</taxon>
        <taxon>Malpighiales</taxon>
        <taxon>Euphorbiaceae</taxon>
        <taxon>Acalyphoideae</taxon>
        <taxon>Acalypheae</taxon>
        <taxon>Ricinus</taxon>
    </lineage>
</organism>
<dbReference type="PANTHER" id="PTHR32263:SF5">
    <property type="entry name" value="INACTIVE POLY [ADP-RIBOSE] POLYMERASE SRO1-RELATED"/>
    <property type="match status" value="1"/>
</dbReference>
<dbReference type="EMBL" id="EQ974150">
    <property type="protein sequence ID" value="EEF32667.1"/>
    <property type="molecule type" value="Genomic_DNA"/>
</dbReference>
<dbReference type="InterPro" id="IPR044964">
    <property type="entry name" value="RCD1/SRO1-5"/>
</dbReference>
<dbReference type="Proteomes" id="UP000008311">
    <property type="component" value="Unassembled WGS sequence"/>
</dbReference>
<dbReference type="Pfam" id="PF12174">
    <property type="entry name" value="RST"/>
    <property type="match status" value="1"/>
</dbReference>
<feature type="region of interest" description="Disordered" evidence="3">
    <location>
        <begin position="1"/>
        <end position="73"/>
    </location>
</feature>
<reference evidence="6" key="1">
    <citation type="journal article" date="2010" name="Nat. Biotechnol.">
        <title>Draft genome sequence of the oilseed species Ricinus communis.</title>
        <authorList>
            <person name="Chan A.P."/>
            <person name="Crabtree J."/>
            <person name="Zhao Q."/>
            <person name="Lorenzi H."/>
            <person name="Orvis J."/>
            <person name="Puiu D."/>
            <person name="Melake-Berhan A."/>
            <person name="Jones K.M."/>
            <person name="Redman J."/>
            <person name="Chen G."/>
            <person name="Cahoon E.B."/>
            <person name="Gedil M."/>
            <person name="Stanke M."/>
            <person name="Haas B.J."/>
            <person name="Wortman J.R."/>
            <person name="Fraser-Liggett C.M."/>
            <person name="Ravel J."/>
            <person name="Rabinowicz P.D."/>
        </authorList>
    </citation>
    <scope>NUCLEOTIDE SEQUENCE [LARGE SCALE GENOMIC DNA]</scope>
    <source>
        <strain evidence="6">cv. Hale</strain>
    </source>
</reference>
<evidence type="ECO:0000256" key="2">
    <source>
        <dbReference type="ARBA" id="ARBA00023242"/>
    </source>
</evidence>
<accession>B9SUN2</accession>
<keyword evidence="2" id="KW-0539">Nucleus</keyword>
<dbReference type="PANTHER" id="PTHR32263">
    <property type="entry name" value="INACTIVE POLY [ADP-RIBOSE] POLYMERASE SRO4-RELATED"/>
    <property type="match status" value="1"/>
</dbReference>
<dbReference type="InterPro" id="IPR022003">
    <property type="entry name" value="RST"/>
</dbReference>